<gene>
    <name evidence="2" type="ORF">MHI_LOCUS335281</name>
</gene>
<feature type="non-terminal residue" evidence="2">
    <location>
        <position position="56"/>
    </location>
</feature>
<dbReference type="AlphaFoldDB" id="A0A6V7H1B0"/>
<comment type="caution">
    <text evidence="2">The sequence shown here is derived from an EMBL/GenBank/DDBJ whole genome shotgun (WGS) entry which is preliminary data.</text>
</comment>
<reference evidence="2" key="1">
    <citation type="submission" date="2020-07" db="EMBL/GenBank/DDBJ databases">
        <authorList>
            <person name="Nazaruddin N."/>
        </authorList>
    </citation>
    <scope>NUCLEOTIDE SEQUENCE</scope>
</reference>
<organism evidence="2 3">
    <name type="scientific">Heterotrigona itama</name>
    <dbReference type="NCBI Taxonomy" id="395501"/>
    <lineage>
        <taxon>Eukaryota</taxon>
        <taxon>Metazoa</taxon>
        <taxon>Ecdysozoa</taxon>
        <taxon>Arthropoda</taxon>
        <taxon>Hexapoda</taxon>
        <taxon>Insecta</taxon>
        <taxon>Pterygota</taxon>
        <taxon>Neoptera</taxon>
        <taxon>Endopterygota</taxon>
        <taxon>Hymenoptera</taxon>
        <taxon>Apocrita</taxon>
        <taxon>Aculeata</taxon>
        <taxon>Apoidea</taxon>
        <taxon>Anthophila</taxon>
        <taxon>Apidae</taxon>
        <taxon>Heterotrigona</taxon>
    </lineage>
</organism>
<protein>
    <submittedName>
        <fullName evidence="2">Uncharacterized protein</fullName>
    </submittedName>
</protein>
<dbReference type="EMBL" id="CAJDYZ010005802">
    <property type="protein sequence ID" value="CAD1472787.1"/>
    <property type="molecule type" value="Genomic_DNA"/>
</dbReference>
<evidence type="ECO:0000313" key="3">
    <source>
        <dbReference type="Proteomes" id="UP000752696"/>
    </source>
</evidence>
<evidence type="ECO:0000256" key="1">
    <source>
        <dbReference type="SAM" id="MobiDB-lite"/>
    </source>
</evidence>
<sequence>MTTMTEKTKTETMMRVEERQTKRMDREEDGGRRQRLRSRIPGTADEPEVVSASLSS</sequence>
<feature type="compositionally biased region" description="Basic and acidic residues" evidence="1">
    <location>
        <begin position="1"/>
        <end position="32"/>
    </location>
</feature>
<proteinExistence type="predicted"/>
<dbReference type="Proteomes" id="UP000752696">
    <property type="component" value="Unassembled WGS sequence"/>
</dbReference>
<accession>A0A6V7H1B0</accession>
<name>A0A6V7H1B0_9HYME</name>
<evidence type="ECO:0000313" key="2">
    <source>
        <dbReference type="EMBL" id="CAD1472787.1"/>
    </source>
</evidence>
<keyword evidence="3" id="KW-1185">Reference proteome</keyword>
<dbReference type="OrthoDB" id="10550937at2759"/>
<feature type="region of interest" description="Disordered" evidence="1">
    <location>
        <begin position="1"/>
        <end position="56"/>
    </location>
</feature>